<accession>A0A166QIR4</accession>
<dbReference type="AlphaFoldDB" id="A0A166QIR4"/>
<comment type="caution">
    <text evidence="1">The sequence shown here is derived from an EMBL/GenBank/DDBJ whole genome shotgun (WGS) entry which is preliminary data.</text>
</comment>
<dbReference type="Proteomes" id="UP000076489">
    <property type="component" value="Unassembled WGS sequence"/>
</dbReference>
<reference evidence="2" key="1">
    <citation type="submission" date="2016-03" db="EMBL/GenBank/DDBJ databases">
        <authorList>
            <person name="Ray J."/>
            <person name="Price M."/>
            <person name="Deutschbauer A."/>
        </authorList>
    </citation>
    <scope>NUCLEOTIDE SEQUENCE [LARGE SCALE GENOMIC DNA]</scope>
    <source>
        <strain evidence="2">FW300-N1B4</strain>
    </source>
</reference>
<evidence type="ECO:0000313" key="1">
    <source>
        <dbReference type="EMBL" id="KZN20324.1"/>
    </source>
</evidence>
<protein>
    <submittedName>
        <fullName evidence="1">Uncharacterized protein</fullName>
    </submittedName>
</protein>
<gene>
    <name evidence="1" type="ORF">A1D17_19615</name>
</gene>
<name>A0A166QIR4_PSEFL</name>
<sequence>MMGSENNSLVLQQRVTRDDSANLHCREITLRLSADCRQLVLSRYTEHYGPALVRWIERSHTVSVAEMIRWLVANGEAQIMRTDSQSLP</sequence>
<proteinExistence type="predicted"/>
<organism evidence="1 2">
    <name type="scientific">Pseudomonas fluorescens</name>
    <dbReference type="NCBI Taxonomy" id="294"/>
    <lineage>
        <taxon>Bacteria</taxon>
        <taxon>Pseudomonadati</taxon>
        <taxon>Pseudomonadota</taxon>
        <taxon>Gammaproteobacteria</taxon>
        <taxon>Pseudomonadales</taxon>
        <taxon>Pseudomonadaceae</taxon>
        <taxon>Pseudomonas</taxon>
    </lineage>
</organism>
<dbReference type="EMBL" id="LUKJ01000003">
    <property type="protein sequence ID" value="KZN20324.1"/>
    <property type="molecule type" value="Genomic_DNA"/>
</dbReference>
<reference evidence="1 2" key="2">
    <citation type="journal article" date="2018" name="Nature">
        <title>Mutant phenotypes for thousands of bacterial genes of unknown function.</title>
        <authorList>
            <person name="Price M.N."/>
            <person name="Wetmore K.M."/>
            <person name="Waters R.J."/>
            <person name="Callaghan M."/>
            <person name="Ray J."/>
            <person name="Liu H."/>
            <person name="Kuehl J.V."/>
            <person name="Melnyk R.A."/>
            <person name="Lamson J.S."/>
            <person name="Suh Y."/>
            <person name="Carlson H.K."/>
            <person name="Esquivel Z."/>
            <person name="Sadeeshkumar H."/>
            <person name="Chakraborty R."/>
            <person name="Zane G.M."/>
            <person name="Rubin B.E."/>
            <person name="Wall J.D."/>
            <person name="Visel A."/>
            <person name="Bristow J."/>
            <person name="Blow M.J."/>
            <person name="Arkin A.P."/>
            <person name="Deutschbauer A.M."/>
        </authorList>
    </citation>
    <scope>NUCLEOTIDE SEQUENCE [LARGE SCALE GENOMIC DNA]</scope>
    <source>
        <strain evidence="1 2">FW300-N1B4</strain>
    </source>
</reference>
<evidence type="ECO:0000313" key="2">
    <source>
        <dbReference type="Proteomes" id="UP000076489"/>
    </source>
</evidence>